<evidence type="ECO:0000313" key="2">
    <source>
        <dbReference type="EMBL" id="PBK86174.1"/>
    </source>
</evidence>
<accession>A0A2H3CXH8</accession>
<dbReference type="CDD" id="cd09917">
    <property type="entry name" value="F-box_SF"/>
    <property type="match status" value="1"/>
</dbReference>
<dbReference type="Gene3D" id="1.20.1280.50">
    <property type="match status" value="1"/>
</dbReference>
<dbReference type="InParanoid" id="A0A2H3CXH8"/>
<dbReference type="STRING" id="47427.A0A2H3CXH8"/>
<organism evidence="2 3">
    <name type="scientific">Armillaria gallica</name>
    <name type="common">Bulbous honey fungus</name>
    <name type="synonym">Armillaria bulbosa</name>
    <dbReference type="NCBI Taxonomy" id="47427"/>
    <lineage>
        <taxon>Eukaryota</taxon>
        <taxon>Fungi</taxon>
        <taxon>Dikarya</taxon>
        <taxon>Basidiomycota</taxon>
        <taxon>Agaricomycotina</taxon>
        <taxon>Agaricomycetes</taxon>
        <taxon>Agaricomycetidae</taxon>
        <taxon>Agaricales</taxon>
        <taxon>Marasmiineae</taxon>
        <taxon>Physalacriaceae</taxon>
        <taxon>Armillaria</taxon>
    </lineage>
</organism>
<dbReference type="PROSITE" id="PS50181">
    <property type="entry name" value="FBOX"/>
    <property type="match status" value="1"/>
</dbReference>
<proteinExistence type="predicted"/>
<sequence>MNSALYGLPDDVLIYNFTFLAVPDILLLRQTCKRFNALTRLPIVWTNAFKLDILSNDYPYSPPPPKIDTMSTGSPVSEIRFVPRRQQNWLLTLSKEYSVLTIWDITHSHKCSEWSSKGAIFTEMAINADPESEASIAVWMFSIGIVLLNLDDNGTLHEIRTIDMNLRPVALTGDIMALTDDVSKTVIYNWKTNERAYLDEGGGSHHNRSLEVVFTPSTILVVRVSSISLYTRPPLLDGKTHIPLASQSFSRAYGVSVPTSALNNPLSILMCSFPSFESNALCASVKLYSLSSFPQKLSSNIPYRCRAFLTIGFVLGKRATAVWIRPQNHYGCETLVAAVYPGPLNATTEVRVRDVFSNPLNNWTMLDYEEDLGRVAVGSWPGNDVTVIQL</sequence>
<dbReference type="SUPFAM" id="SSF81383">
    <property type="entry name" value="F-box domain"/>
    <property type="match status" value="1"/>
</dbReference>
<evidence type="ECO:0000259" key="1">
    <source>
        <dbReference type="PROSITE" id="PS50181"/>
    </source>
</evidence>
<name>A0A2H3CXH8_ARMGA</name>
<dbReference type="EMBL" id="KZ293686">
    <property type="protein sequence ID" value="PBK86174.1"/>
    <property type="molecule type" value="Genomic_DNA"/>
</dbReference>
<dbReference type="InterPro" id="IPR036047">
    <property type="entry name" value="F-box-like_dom_sf"/>
</dbReference>
<dbReference type="OrthoDB" id="3193353at2759"/>
<feature type="domain" description="F-box" evidence="1">
    <location>
        <begin position="2"/>
        <end position="48"/>
    </location>
</feature>
<dbReference type="OMA" id="TIWDITH"/>
<keyword evidence="3" id="KW-1185">Reference proteome</keyword>
<gene>
    <name evidence="2" type="ORF">ARMGADRAFT_1066738</name>
</gene>
<protein>
    <recommendedName>
        <fullName evidence="1">F-box domain-containing protein</fullName>
    </recommendedName>
</protein>
<dbReference type="InterPro" id="IPR001810">
    <property type="entry name" value="F-box_dom"/>
</dbReference>
<dbReference type="Proteomes" id="UP000217790">
    <property type="component" value="Unassembled WGS sequence"/>
</dbReference>
<evidence type="ECO:0000313" key="3">
    <source>
        <dbReference type="Proteomes" id="UP000217790"/>
    </source>
</evidence>
<dbReference type="AlphaFoldDB" id="A0A2H3CXH8"/>
<dbReference type="Pfam" id="PF12937">
    <property type="entry name" value="F-box-like"/>
    <property type="match status" value="1"/>
</dbReference>
<reference evidence="3" key="1">
    <citation type="journal article" date="2017" name="Nat. Ecol. Evol.">
        <title>Genome expansion and lineage-specific genetic innovations in the forest pathogenic fungi Armillaria.</title>
        <authorList>
            <person name="Sipos G."/>
            <person name="Prasanna A.N."/>
            <person name="Walter M.C."/>
            <person name="O'Connor E."/>
            <person name="Balint B."/>
            <person name="Krizsan K."/>
            <person name="Kiss B."/>
            <person name="Hess J."/>
            <person name="Varga T."/>
            <person name="Slot J."/>
            <person name="Riley R."/>
            <person name="Boka B."/>
            <person name="Rigling D."/>
            <person name="Barry K."/>
            <person name="Lee J."/>
            <person name="Mihaltcheva S."/>
            <person name="LaButti K."/>
            <person name="Lipzen A."/>
            <person name="Waldron R."/>
            <person name="Moloney N.M."/>
            <person name="Sperisen C."/>
            <person name="Kredics L."/>
            <person name="Vagvoelgyi C."/>
            <person name="Patrignani A."/>
            <person name="Fitzpatrick D."/>
            <person name="Nagy I."/>
            <person name="Doyle S."/>
            <person name="Anderson J.B."/>
            <person name="Grigoriev I.V."/>
            <person name="Gueldener U."/>
            <person name="Muensterkoetter M."/>
            <person name="Nagy L.G."/>
        </authorList>
    </citation>
    <scope>NUCLEOTIDE SEQUENCE [LARGE SCALE GENOMIC DNA]</scope>
    <source>
        <strain evidence="3">Ar21-2</strain>
    </source>
</reference>